<protein>
    <submittedName>
        <fullName evidence="4">DNA-binding IclR family transcriptional regulator</fullName>
    </submittedName>
</protein>
<dbReference type="RefSeq" id="WP_130343107.1">
    <property type="nucleotide sequence ID" value="NZ_SGWQ01000002.1"/>
</dbReference>
<organism evidence="4 5">
    <name type="scientific">Herbihabitans rhizosphaerae</name>
    <dbReference type="NCBI Taxonomy" id="1872711"/>
    <lineage>
        <taxon>Bacteria</taxon>
        <taxon>Bacillati</taxon>
        <taxon>Actinomycetota</taxon>
        <taxon>Actinomycetes</taxon>
        <taxon>Pseudonocardiales</taxon>
        <taxon>Pseudonocardiaceae</taxon>
        <taxon>Herbihabitans</taxon>
    </lineage>
</organism>
<dbReference type="GO" id="GO:0003677">
    <property type="term" value="F:DNA binding"/>
    <property type="evidence" value="ECO:0007669"/>
    <property type="project" value="UniProtKB-KW"/>
</dbReference>
<dbReference type="PANTHER" id="PTHR30136:SF35">
    <property type="entry name" value="HTH-TYPE TRANSCRIPTIONAL REGULATOR RV1719"/>
    <property type="match status" value="1"/>
</dbReference>
<dbReference type="PROSITE" id="PS51077">
    <property type="entry name" value="HTH_ICLR"/>
    <property type="match status" value="1"/>
</dbReference>
<dbReference type="InterPro" id="IPR050707">
    <property type="entry name" value="HTH_MetabolicPath_Reg"/>
</dbReference>
<accession>A0A4Q7L3C1</accession>
<dbReference type="AlphaFoldDB" id="A0A4Q7L3C1"/>
<dbReference type="Pfam" id="PF09339">
    <property type="entry name" value="HTH_IclR"/>
    <property type="match status" value="1"/>
</dbReference>
<keyword evidence="5" id="KW-1185">Reference proteome</keyword>
<dbReference type="InterPro" id="IPR036390">
    <property type="entry name" value="WH_DNA-bd_sf"/>
</dbReference>
<name>A0A4Q7L3C1_9PSEU</name>
<evidence type="ECO:0000313" key="5">
    <source>
        <dbReference type="Proteomes" id="UP000294257"/>
    </source>
</evidence>
<keyword evidence="1" id="KW-0805">Transcription regulation</keyword>
<dbReference type="InterPro" id="IPR029016">
    <property type="entry name" value="GAF-like_dom_sf"/>
</dbReference>
<dbReference type="SUPFAM" id="SSF46785">
    <property type="entry name" value="Winged helix' DNA-binding domain"/>
    <property type="match status" value="1"/>
</dbReference>
<dbReference type="InterPro" id="IPR005471">
    <property type="entry name" value="Tscrpt_reg_IclR_N"/>
</dbReference>
<sequence length="249" mass="25974">MEEQDGRRAGHTGNGAGRGVLEGAFLLLDELTRLGEAGPTELVAGTGLPKSTAHRLLDQLAALGAVRRGGGRYRIGPRLFHLGSGWQPSTVLRAAAHRPLRELATAFDNASVGVSVPESGRSLLVGGLHGEVDQVQPWRTGLRLPSGCAADILTATDLSGWPPPECYSVKEWKRLTAGAREQGVAFDHDSVPWASCVAAPVRSPTGKPIGAVGAAVFDGKRLPSIAAAVQRAADMISANVARSGDLLDE</sequence>
<evidence type="ECO:0000313" key="4">
    <source>
        <dbReference type="EMBL" id="RZS43230.1"/>
    </source>
</evidence>
<feature type="domain" description="HTH iclR-type" evidence="3">
    <location>
        <begin position="18"/>
        <end position="77"/>
    </location>
</feature>
<dbReference type="Gene3D" id="1.10.10.10">
    <property type="entry name" value="Winged helix-like DNA-binding domain superfamily/Winged helix DNA-binding domain"/>
    <property type="match status" value="1"/>
</dbReference>
<dbReference type="Proteomes" id="UP000294257">
    <property type="component" value="Unassembled WGS sequence"/>
</dbReference>
<gene>
    <name evidence="4" type="ORF">EV193_102209</name>
</gene>
<evidence type="ECO:0000256" key="1">
    <source>
        <dbReference type="ARBA" id="ARBA00023015"/>
    </source>
</evidence>
<dbReference type="GO" id="GO:0045892">
    <property type="term" value="P:negative regulation of DNA-templated transcription"/>
    <property type="evidence" value="ECO:0007669"/>
    <property type="project" value="TreeGrafter"/>
</dbReference>
<dbReference type="PANTHER" id="PTHR30136">
    <property type="entry name" value="HELIX-TURN-HELIX TRANSCRIPTIONAL REGULATOR, ICLR FAMILY"/>
    <property type="match status" value="1"/>
</dbReference>
<keyword evidence="2" id="KW-0804">Transcription</keyword>
<keyword evidence="4" id="KW-0238">DNA-binding</keyword>
<evidence type="ECO:0000256" key="2">
    <source>
        <dbReference type="ARBA" id="ARBA00023163"/>
    </source>
</evidence>
<evidence type="ECO:0000259" key="3">
    <source>
        <dbReference type="PROSITE" id="PS51077"/>
    </source>
</evidence>
<dbReference type="InterPro" id="IPR036388">
    <property type="entry name" value="WH-like_DNA-bd_sf"/>
</dbReference>
<reference evidence="4 5" key="1">
    <citation type="submission" date="2019-02" db="EMBL/GenBank/DDBJ databases">
        <title>Genomic Encyclopedia of Type Strains, Phase IV (KMG-IV): sequencing the most valuable type-strain genomes for metagenomic binning, comparative biology and taxonomic classification.</title>
        <authorList>
            <person name="Goeker M."/>
        </authorList>
    </citation>
    <scope>NUCLEOTIDE SEQUENCE [LARGE SCALE GENOMIC DNA]</scope>
    <source>
        <strain evidence="4 5">DSM 101727</strain>
    </source>
</reference>
<dbReference type="SUPFAM" id="SSF55781">
    <property type="entry name" value="GAF domain-like"/>
    <property type="match status" value="1"/>
</dbReference>
<comment type="caution">
    <text evidence="4">The sequence shown here is derived from an EMBL/GenBank/DDBJ whole genome shotgun (WGS) entry which is preliminary data.</text>
</comment>
<dbReference type="GO" id="GO:0003700">
    <property type="term" value="F:DNA-binding transcription factor activity"/>
    <property type="evidence" value="ECO:0007669"/>
    <property type="project" value="TreeGrafter"/>
</dbReference>
<dbReference type="Gene3D" id="3.30.450.40">
    <property type="match status" value="1"/>
</dbReference>
<dbReference type="SMART" id="SM00346">
    <property type="entry name" value="HTH_ICLR"/>
    <property type="match status" value="1"/>
</dbReference>
<dbReference type="OrthoDB" id="4103401at2"/>
<dbReference type="EMBL" id="SGWQ01000002">
    <property type="protein sequence ID" value="RZS43230.1"/>
    <property type="molecule type" value="Genomic_DNA"/>
</dbReference>
<proteinExistence type="predicted"/>